<sequence length="423" mass="47413">MSTEEEREAYLQSFEDLSEAKDRGILKKVVKDGSSDIKPCTGDTVFVHYVGTYYGGEHHGEQFDSSRDRNERFKFTIGKGEVIKAWDVGVATMKIGEVCELIASPEYAYKDGKTLKFEVELFETQGLDVSTNKDGSVRKSVLEKGRDILTPAVGLEADISYFPVSNPSSVTDVTYIVGDPQPKGVPECVDLAVRQMNTAERCLVRAQKDSAESSGDVNRELDSYEVRLKTFEKAKHLSTISTFPEQMAYAEQLKGKANDYVKASKYLLAIELYKRLDDDLQYIIANGVEEQKTLTEIMNAVRLNMALVYLKLGDAKSCTEKCKKVLDVCASNEKALFRLGQACLLRKDHEDAAVYFRRIVNRNPKNTAAVNQLHICDEVIRKAKEKEKEMFRGIYERYKETGLGDTGEQPTANPTEGEETCAS</sequence>
<keyword evidence="5 7" id="KW-0697">Rotamase</keyword>
<dbReference type="InterPro" id="IPR046357">
    <property type="entry name" value="PPIase_dom_sf"/>
</dbReference>
<dbReference type="SUPFAM" id="SSF54534">
    <property type="entry name" value="FKBP-like"/>
    <property type="match status" value="1"/>
</dbReference>
<keyword evidence="6 7" id="KW-0413">Isomerase</keyword>
<name>A0AAV2TGR0_CALDB</name>
<evidence type="ECO:0000256" key="5">
    <source>
        <dbReference type="ARBA" id="ARBA00023110"/>
    </source>
</evidence>
<evidence type="ECO:0000256" key="8">
    <source>
        <dbReference type="PROSITE-ProRule" id="PRU00339"/>
    </source>
</evidence>
<dbReference type="EMBL" id="CAXLJL010000267">
    <property type="protein sequence ID" value="CAL5135511.1"/>
    <property type="molecule type" value="Genomic_DNA"/>
</dbReference>
<comment type="caution">
    <text evidence="11">The sequence shown here is derived from an EMBL/GenBank/DDBJ whole genome shotgun (WGS) entry which is preliminary data.</text>
</comment>
<dbReference type="EC" id="5.2.1.8" evidence="2 7"/>
<evidence type="ECO:0000313" key="12">
    <source>
        <dbReference type="Proteomes" id="UP001497525"/>
    </source>
</evidence>
<dbReference type="InterPro" id="IPR019734">
    <property type="entry name" value="TPR_rpt"/>
</dbReference>
<reference evidence="11" key="1">
    <citation type="submission" date="2024-06" db="EMBL/GenBank/DDBJ databases">
        <authorList>
            <person name="Liu X."/>
            <person name="Lenzi L."/>
            <person name="Haldenby T S."/>
            <person name="Uol C."/>
        </authorList>
    </citation>
    <scope>NUCLEOTIDE SEQUENCE</scope>
</reference>
<evidence type="ECO:0000256" key="9">
    <source>
        <dbReference type="SAM" id="MobiDB-lite"/>
    </source>
</evidence>
<keyword evidence="3" id="KW-0677">Repeat</keyword>
<dbReference type="PANTHER" id="PTHR46512">
    <property type="entry name" value="PEPTIDYLPROLYL ISOMERASE"/>
    <property type="match status" value="1"/>
</dbReference>
<dbReference type="Proteomes" id="UP001497525">
    <property type="component" value="Unassembled WGS sequence"/>
</dbReference>
<dbReference type="AlphaFoldDB" id="A0AAV2TGR0"/>
<protein>
    <recommendedName>
        <fullName evidence="2 7">peptidylprolyl isomerase</fullName>
        <ecNumber evidence="2 7">5.2.1.8</ecNumber>
    </recommendedName>
</protein>
<evidence type="ECO:0000259" key="10">
    <source>
        <dbReference type="PROSITE" id="PS50059"/>
    </source>
</evidence>
<dbReference type="SMART" id="SM00028">
    <property type="entry name" value="TPR"/>
    <property type="match status" value="2"/>
</dbReference>
<proteinExistence type="predicted"/>
<evidence type="ECO:0000256" key="2">
    <source>
        <dbReference type="ARBA" id="ARBA00013194"/>
    </source>
</evidence>
<dbReference type="InterPro" id="IPR001179">
    <property type="entry name" value="PPIase_FKBP_dom"/>
</dbReference>
<dbReference type="InterPro" id="IPR050754">
    <property type="entry name" value="FKBP4/5/8-like"/>
</dbReference>
<evidence type="ECO:0000313" key="11">
    <source>
        <dbReference type="EMBL" id="CAL5135511.1"/>
    </source>
</evidence>
<dbReference type="Gene3D" id="1.25.40.10">
    <property type="entry name" value="Tetratricopeptide repeat domain"/>
    <property type="match status" value="1"/>
</dbReference>
<evidence type="ECO:0000256" key="4">
    <source>
        <dbReference type="ARBA" id="ARBA00022803"/>
    </source>
</evidence>
<feature type="region of interest" description="Disordered" evidence="9">
    <location>
        <begin position="401"/>
        <end position="423"/>
    </location>
</feature>
<accession>A0AAV2TGR0</accession>
<dbReference type="Pfam" id="PF00254">
    <property type="entry name" value="FKBP_C"/>
    <property type="match status" value="1"/>
</dbReference>
<organism evidence="11 12">
    <name type="scientific">Calicophoron daubneyi</name>
    <name type="common">Rumen fluke</name>
    <name type="synonym">Paramphistomum daubneyi</name>
    <dbReference type="NCBI Taxonomy" id="300641"/>
    <lineage>
        <taxon>Eukaryota</taxon>
        <taxon>Metazoa</taxon>
        <taxon>Spiralia</taxon>
        <taxon>Lophotrochozoa</taxon>
        <taxon>Platyhelminthes</taxon>
        <taxon>Trematoda</taxon>
        <taxon>Digenea</taxon>
        <taxon>Plagiorchiida</taxon>
        <taxon>Pronocephalata</taxon>
        <taxon>Paramphistomoidea</taxon>
        <taxon>Paramphistomidae</taxon>
        <taxon>Calicophoron</taxon>
    </lineage>
</organism>
<keyword evidence="4 8" id="KW-0802">TPR repeat</keyword>
<evidence type="ECO:0000256" key="3">
    <source>
        <dbReference type="ARBA" id="ARBA00022737"/>
    </source>
</evidence>
<dbReference type="PANTHER" id="PTHR46512:SF9">
    <property type="entry name" value="PEPTIDYLPROLYL ISOMERASE"/>
    <property type="match status" value="1"/>
</dbReference>
<evidence type="ECO:0000256" key="7">
    <source>
        <dbReference type="PROSITE-ProRule" id="PRU00277"/>
    </source>
</evidence>
<dbReference type="SUPFAM" id="SSF48452">
    <property type="entry name" value="TPR-like"/>
    <property type="match status" value="1"/>
</dbReference>
<feature type="repeat" description="TPR" evidence="8">
    <location>
        <begin position="333"/>
        <end position="366"/>
    </location>
</feature>
<dbReference type="InterPro" id="IPR011990">
    <property type="entry name" value="TPR-like_helical_dom_sf"/>
</dbReference>
<dbReference type="GO" id="GO:0003755">
    <property type="term" value="F:peptidyl-prolyl cis-trans isomerase activity"/>
    <property type="evidence" value="ECO:0007669"/>
    <property type="project" value="UniProtKB-KW"/>
</dbReference>
<comment type="catalytic activity">
    <reaction evidence="1 7">
        <text>[protein]-peptidylproline (omega=180) = [protein]-peptidylproline (omega=0)</text>
        <dbReference type="Rhea" id="RHEA:16237"/>
        <dbReference type="Rhea" id="RHEA-COMP:10747"/>
        <dbReference type="Rhea" id="RHEA-COMP:10748"/>
        <dbReference type="ChEBI" id="CHEBI:83833"/>
        <dbReference type="ChEBI" id="CHEBI:83834"/>
        <dbReference type="EC" id="5.2.1.8"/>
    </reaction>
</comment>
<evidence type="ECO:0000256" key="6">
    <source>
        <dbReference type="ARBA" id="ARBA00023235"/>
    </source>
</evidence>
<gene>
    <name evidence="11" type="ORF">CDAUBV1_LOCUS9649</name>
</gene>
<feature type="domain" description="PPIase FKBP-type" evidence="10">
    <location>
        <begin position="42"/>
        <end position="109"/>
    </location>
</feature>
<evidence type="ECO:0000256" key="1">
    <source>
        <dbReference type="ARBA" id="ARBA00000971"/>
    </source>
</evidence>
<dbReference type="Gene3D" id="3.10.50.40">
    <property type="match status" value="1"/>
</dbReference>
<dbReference type="PROSITE" id="PS50059">
    <property type="entry name" value="FKBP_PPIASE"/>
    <property type="match status" value="1"/>
</dbReference>
<dbReference type="PROSITE" id="PS50005">
    <property type="entry name" value="TPR"/>
    <property type="match status" value="1"/>
</dbReference>